<comment type="caution">
    <text evidence="2">The sequence shown here is derived from an EMBL/GenBank/DDBJ whole genome shotgun (WGS) entry which is preliminary data.</text>
</comment>
<feature type="compositionally biased region" description="Acidic residues" evidence="1">
    <location>
        <begin position="29"/>
        <end position="48"/>
    </location>
</feature>
<name>A0A8J6AZA6_9EUKA</name>
<dbReference type="EMBL" id="JAHDYR010000001">
    <property type="protein sequence ID" value="KAG9397678.1"/>
    <property type="molecule type" value="Genomic_DNA"/>
</dbReference>
<gene>
    <name evidence="2" type="ORF">J8273_0808</name>
</gene>
<dbReference type="AlphaFoldDB" id="A0A8J6AZA6"/>
<feature type="region of interest" description="Disordered" evidence="1">
    <location>
        <begin position="29"/>
        <end position="114"/>
    </location>
</feature>
<evidence type="ECO:0000313" key="2">
    <source>
        <dbReference type="EMBL" id="KAG9397678.1"/>
    </source>
</evidence>
<protein>
    <submittedName>
        <fullName evidence="2">Uncharacterized protein</fullName>
    </submittedName>
</protein>
<evidence type="ECO:0000256" key="1">
    <source>
        <dbReference type="SAM" id="MobiDB-lite"/>
    </source>
</evidence>
<reference evidence="2" key="1">
    <citation type="submission" date="2021-05" db="EMBL/GenBank/DDBJ databases">
        <title>A free-living protist that lacks canonical eukaryotic 1 DNA replication and segregation systems.</title>
        <authorList>
            <person name="Salas-Leiva D.E."/>
            <person name="Tromer E.C."/>
            <person name="Curtis B.A."/>
            <person name="Jerlstrom-Hultqvist J."/>
            <person name="Kolisko M."/>
            <person name="Yi Z."/>
            <person name="Salas-Leiva J.S."/>
            <person name="Gallot-Lavallee L."/>
            <person name="Kops G.J.P.L."/>
            <person name="Archibald J.M."/>
            <person name="Simpson A.G.B."/>
            <person name="Roger A.J."/>
        </authorList>
    </citation>
    <scope>NUCLEOTIDE SEQUENCE</scope>
    <source>
        <strain evidence="2">BICM</strain>
    </source>
</reference>
<accession>A0A8J6AZA6</accession>
<keyword evidence="3" id="KW-1185">Reference proteome</keyword>
<evidence type="ECO:0000313" key="3">
    <source>
        <dbReference type="Proteomes" id="UP000717585"/>
    </source>
</evidence>
<dbReference type="Proteomes" id="UP000717585">
    <property type="component" value="Unassembled WGS sequence"/>
</dbReference>
<feature type="compositionally biased region" description="Acidic residues" evidence="1">
    <location>
        <begin position="77"/>
        <end position="89"/>
    </location>
</feature>
<proteinExistence type="predicted"/>
<organism evidence="2 3">
    <name type="scientific">Carpediemonas membranifera</name>
    <dbReference type="NCBI Taxonomy" id="201153"/>
    <lineage>
        <taxon>Eukaryota</taxon>
        <taxon>Metamonada</taxon>
        <taxon>Carpediemonas-like organisms</taxon>
        <taxon>Carpediemonas</taxon>
    </lineage>
</organism>
<sequence>MCVARLWHRNDIIPQTSLKLTPCPVDLEEVTEEGDMEETTGEPTLDDEDVHHTESEVGSEIPDSDLESQMEGSVAESDGEVDEPEDAQPTEEPPVADPAEPCEEPEEKGGWPVVGEIQLPANELFLAPARLPLGDLVDARVTRIMALLEQRSQSRASRRNSLAQ</sequence>